<sequence>MGECQLIIIRNMKRYIQLSIFCIVLSLDVNFISAQIISKEELVFLTSEWHGERFDDGRPKISDELLEREIKIGIDDAWTVLESEGYTNQFEGGWKLVHDDVPIVGCALTALFMPSRPDVEKRLRRGA</sequence>
<dbReference type="AlphaFoldDB" id="A0A1G7J216"/>
<name>A0A1G7J216_9FLAO</name>
<dbReference type="Proteomes" id="UP000199109">
    <property type="component" value="Unassembled WGS sequence"/>
</dbReference>
<dbReference type="EMBL" id="FNAO01000017">
    <property type="protein sequence ID" value="SDF18898.1"/>
    <property type="molecule type" value="Genomic_DNA"/>
</dbReference>
<evidence type="ECO:0000313" key="1">
    <source>
        <dbReference type="EMBL" id="SDF18898.1"/>
    </source>
</evidence>
<evidence type="ECO:0000313" key="2">
    <source>
        <dbReference type="Proteomes" id="UP000199109"/>
    </source>
</evidence>
<dbReference type="STRING" id="641691.SAMN05421636_1176"/>
<keyword evidence="2" id="KW-1185">Reference proteome</keyword>
<reference evidence="1 2" key="1">
    <citation type="submission" date="2016-10" db="EMBL/GenBank/DDBJ databases">
        <authorList>
            <person name="de Groot N.N."/>
        </authorList>
    </citation>
    <scope>NUCLEOTIDE SEQUENCE [LARGE SCALE GENOMIC DNA]</scope>
    <source>
        <strain evidence="1 2">DSM 23421</strain>
    </source>
</reference>
<accession>A0A1G7J216</accession>
<gene>
    <name evidence="1" type="ORF">SAMN05421636_1176</name>
</gene>
<organism evidence="1 2">
    <name type="scientific">Pricia antarctica</name>
    <dbReference type="NCBI Taxonomy" id="641691"/>
    <lineage>
        <taxon>Bacteria</taxon>
        <taxon>Pseudomonadati</taxon>
        <taxon>Bacteroidota</taxon>
        <taxon>Flavobacteriia</taxon>
        <taxon>Flavobacteriales</taxon>
        <taxon>Flavobacteriaceae</taxon>
        <taxon>Pricia</taxon>
    </lineage>
</organism>
<proteinExistence type="predicted"/>
<protein>
    <submittedName>
        <fullName evidence="1">Uncharacterized protein</fullName>
    </submittedName>
</protein>
<dbReference type="Gene3D" id="3.50.30.40">
    <property type="entry name" value="Ribonuclease E inhibitor RraA/RraA-like"/>
    <property type="match status" value="1"/>
</dbReference>